<evidence type="ECO:0000256" key="1">
    <source>
        <dbReference type="ARBA" id="ARBA00004123"/>
    </source>
</evidence>
<name>A0AAE1CFC3_9PEZI</name>
<gene>
    <name evidence="6" type="ORF">B0T22DRAFT_446866</name>
</gene>
<dbReference type="Pfam" id="PF11894">
    <property type="entry name" value="Nup192"/>
    <property type="match status" value="1"/>
</dbReference>
<evidence type="ECO:0000313" key="7">
    <source>
        <dbReference type="Proteomes" id="UP001270362"/>
    </source>
</evidence>
<evidence type="ECO:0000256" key="2">
    <source>
        <dbReference type="ARBA" id="ARBA00005892"/>
    </source>
</evidence>
<evidence type="ECO:0000256" key="5">
    <source>
        <dbReference type="SAM" id="Coils"/>
    </source>
</evidence>
<proteinExistence type="inferred from homology"/>
<dbReference type="InterPro" id="IPR021827">
    <property type="entry name" value="Nup186/Nup192/Nup205"/>
</dbReference>
<protein>
    <submittedName>
        <fullName evidence="6">Nucleoporin Nup186/Nup192/Nup205</fullName>
    </submittedName>
</protein>
<comment type="caution">
    <text evidence="6">The sequence shown here is derived from an EMBL/GenBank/DDBJ whole genome shotgun (WGS) entry which is preliminary data.</text>
</comment>
<evidence type="ECO:0000313" key="6">
    <source>
        <dbReference type="EMBL" id="KAK3692274.1"/>
    </source>
</evidence>
<dbReference type="GO" id="GO:0044611">
    <property type="term" value="C:nuclear pore inner ring"/>
    <property type="evidence" value="ECO:0007669"/>
    <property type="project" value="TreeGrafter"/>
</dbReference>
<dbReference type="PANTHER" id="PTHR31344">
    <property type="entry name" value="NUCLEAR PORE COMPLEX PROTEIN NUP205"/>
    <property type="match status" value="1"/>
</dbReference>
<dbReference type="PANTHER" id="PTHR31344:SF0">
    <property type="entry name" value="NUCLEAR PORE COMPLEX PROTEIN NUP205"/>
    <property type="match status" value="1"/>
</dbReference>
<dbReference type="GO" id="GO:0017056">
    <property type="term" value="F:structural constituent of nuclear pore"/>
    <property type="evidence" value="ECO:0007669"/>
    <property type="project" value="TreeGrafter"/>
</dbReference>
<keyword evidence="4" id="KW-0539">Nucleus</keyword>
<dbReference type="Proteomes" id="UP001270362">
    <property type="component" value="Unassembled WGS sequence"/>
</dbReference>
<organism evidence="6 7">
    <name type="scientific">Podospora appendiculata</name>
    <dbReference type="NCBI Taxonomy" id="314037"/>
    <lineage>
        <taxon>Eukaryota</taxon>
        <taxon>Fungi</taxon>
        <taxon>Dikarya</taxon>
        <taxon>Ascomycota</taxon>
        <taxon>Pezizomycotina</taxon>
        <taxon>Sordariomycetes</taxon>
        <taxon>Sordariomycetidae</taxon>
        <taxon>Sordariales</taxon>
        <taxon>Podosporaceae</taxon>
        <taxon>Podospora</taxon>
    </lineage>
</organism>
<keyword evidence="3" id="KW-0813">Transport</keyword>
<sequence>MSDLRPFESLRALQSELLSVKAHHLDDLQTLEQLLEEHTEAFKNLLAKPPRNQTNRATVASGRISIEGEEYQINQDFIDDTLKLADELDIDELQAVRVLLDTDAEGDQENFHGRSLWECGSIRFHLEREYLLECMRLCIEIAADEELEPGLQEAFEAMVQEKIFGVPAPGSQAKGAAQKFVPKCMATMQNIKSWLQSLGDRMTAQSVLGQANQARPSEQQEHYDCTRRSLIQQHELLAVILCSAVEKRLADVKDFQDFLTVLKRTSKYDHLLVHLFPILGAYITIFGSTQGGNTDIEQPRKLNDIICGRVQDDTWAIPNLGAAVRAWWIAEYSGFYLDDAPNLEARGINLDKEDEERSRQFTDALKDGAFDFILSVAADCNTQDWQDPARLGMRQWLQRKSPPLASDPFPFRDYFRQSLMVHLEVLVDASISNIPDILRKLRTEEDEQRQLSQTHEQDLDLERFLMIIAYAYEGRPDAAMSFWEDPESNLAGFLQWASRRASTPLVSAFCEMLRSLSDNEECATAAHTFLLEEGHHSSGKMKRSQSLTWNQIFKELVFFTEKLRERPTQALSHIHRPGKPSSDITETEPESAMMLECYLRLIAQLASQSEIARQRMLYDESSLALVGTVFKLATSKIPARLRACAFYVLKAVLSRKTLRESDTMWTFLDDTVTGGNLVQSNIPRSLLQSQNQSPQMIMDTVIDDLSDGFEEPNAFIQFLTSLMTPITPLEGTQQLNDTLPFPEDLGAQVRQPGVETYVDYVIGNVFATKSKDLSDPNQVRILRLTCLEFAMTCLATFNEDLIILGNQTNIAIDAAVSATSLAAYVRLHPFARVMECMFNDKVISALISTIHEDYLDLSSAPHDSPMVLSIQRAVEVILKVLELQETYLHLVRPLIKLHSTQRRPIAASTTHASFEDGIMNHLGLLVDLGKYCAIGSAPLTLACLKLLEKLSTSPRILSAWGPDSGQHGHRNKAIVQLEKNNEADAIAASLSAEISTPLDPYAEAIAPHYEIKIFILDFLYECLKATPDQPTIAHLLLGFHCELNTVTVEPQGAFDQQKALFHNLLNVFIQLSVFQEERGMRGYLVALKYRILRVFQVLWSSPLTASLVMEELRATNFVFHILLKEIQLQPALRWDDIEMSSPEFLLSDASVSYIDFLGTRAMEFEYIGKELCSVSQNRIPTTKRQIFEALNGQITADTSEPIGIPNIFDFFDFLSLDGQWDIPAPQFVYYKDLDLSACAEEDPISGLHYNVHMVHEVLMLKRNESQALGLLIPQQELMAIEREEAILREYVVYSNRQRQFSAYRLKLLRSWTNLLLVMFEANDYKGTPKMSFLLQALQAILPSLEALSTLSPDEAYELARIAKVLLFKLDFSDSTTASTDKDSLTIGNLISDKLFQLFQVCLNSINKWAASADLRTLYYSICYRYLTGVVDRNTSVQSQGLATSRFKTLKTIQASGERLLNVICDDAYGSDTSCQTAAMILLGALVRVGRADDDAHVVDTLNRLNFIGILVDSLKTVLHDVLAIIREGNAAAEQYVNAKLALLLQLCQTRAGAKFVLQANLFRALELSGVFAADPELEIDARDTRALEKHYALLVSLARTVGAAVLARGSHNVLQGRKFLTQHRMLVVHTLKRSAGIGTVGNGGAMDQQLDGGRSFGNGSSMLRNGGGGGAEAQAMLEERIEELAEAFMLLITATGFLEFEVEQLPTENQRISSATLFH</sequence>
<feature type="coiled-coil region" evidence="5">
    <location>
        <begin position="21"/>
        <end position="48"/>
    </location>
</feature>
<dbReference type="GO" id="GO:0006999">
    <property type="term" value="P:nuclear pore organization"/>
    <property type="evidence" value="ECO:0007669"/>
    <property type="project" value="TreeGrafter"/>
</dbReference>
<dbReference type="EMBL" id="JAULSO010000001">
    <property type="protein sequence ID" value="KAK3692274.1"/>
    <property type="molecule type" value="Genomic_DNA"/>
</dbReference>
<keyword evidence="5" id="KW-0175">Coiled coil</keyword>
<comment type="similarity">
    <text evidence="2">Belongs to the NUP186/NUP192/NUP205 family.</text>
</comment>
<evidence type="ECO:0000256" key="3">
    <source>
        <dbReference type="ARBA" id="ARBA00022448"/>
    </source>
</evidence>
<evidence type="ECO:0000256" key="4">
    <source>
        <dbReference type="ARBA" id="ARBA00023242"/>
    </source>
</evidence>
<comment type="subcellular location">
    <subcellularLocation>
        <location evidence="1">Nucleus</location>
    </subcellularLocation>
</comment>
<accession>A0AAE1CFC3</accession>
<reference evidence="6" key="1">
    <citation type="journal article" date="2023" name="Mol. Phylogenet. Evol.">
        <title>Genome-scale phylogeny and comparative genomics of the fungal order Sordariales.</title>
        <authorList>
            <person name="Hensen N."/>
            <person name="Bonometti L."/>
            <person name="Westerberg I."/>
            <person name="Brannstrom I.O."/>
            <person name="Guillou S."/>
            <person name="Cros-Aarteil S."/>
            <person name="Calhoun S."/>
            <person name="Haridas S."/>
            <person name="Kuo A."/>
            <person name="Mondo S."/>
            <person name="Pangilinan J."/>
            <person name="Riley R."/>
            <person name="LaButti K."/>
            <person name="Andreopoulos B."/>
            <person name="Lipzen A."/>
            <person name="Chen C."/>
            <person name="Yan M."/>
            <person name="Daum C."/>
            <person name="Ng V."/>
            <person name="Clum A."/>
            <person name="Steindorff A."/>
            <person name="Ohm R.A."/>
            <person name="Martin F."/>
            <person name="Silar P."/>
            <person name="Natvig D.O."/>
            <person name="Lalanne C."/>
            <person name="Gautier V."/>
            <person name="Ament-Velasquez S.L."/>
            <person name="Kruys A."/>
            <person name="Hutchinson M.I."/>
            <person name="Powell A.J."/>
            <person name="Barry K."/>
            <person name="Miller A.N."/>
            <person name="Grigoriev I.V."/>
            <person name="Debuchy R."/>
            <person name="Gladieux P."/>
            <person name="Hiltunen Thoren M."/>
            <person name="Johannesson H."/>
        </authorList>
    </citation>
    <scope>NUCLEOTIDE SEQUENCE</scope>
    <source>
        <strain evidence="6">CBS 314.62</strain>
    </source>
</reference>
<keyword evidence="7" id="KW-1185">Reference proteome</keyword>
<reference evidence="6" key="2">
    <citation type="submission" date="2023-06" db="EMBL/GenBank/DDBJ databases">
        <authorList>
            <consortium name="Lawrence Berkeley National Laboratory"/>
            <person name="Haridas S."/>
            <person name="Hensen N."/>
            <person name="Bonometti L."/>
            <person name="Westerberg I."/>
            <person name="Brannstrom I.O."/>
            <person name="Guillou S."/>
            <person name="Cros-Aarteil S."/>
            <person name="Calhoun S."/>
            <person name="Kuo A."/>
            <person name="Mondo S."/>
            <person name="Pangilinan J."/>
            <person name="Riley R."/>
            <person name="Labutti K."/>
            <person name="Andreopoulos B."/>
            <person name="Lipzen A."/>
            <person name="Chen C."/>
            <person name="Yanf M."/>
            <person name="Daum C."/>
            <person name="Ng V."/>
            <person name="Clum A."/>
            <person name="Steindorff A."/>
            <person name="Ohm R."/>
            <person name="Martin F."/>
            <person name="Silar P."/>
            <person name="Natvig D."/>
            <person name="Lalanne C."/>
            <person name="Gautier V."/>
            <person name="Ament-Velasquez S.L."/>
            <person name="Kruys A."/>
            <person name="Hutchinson M.I."/>
            <person name="Powell A.J."/>
            <person name="Barry K."/>
            <person name="Miller A.N."/>
            <person name="Grigoriev I.V."/>
            <person name="Debuchy R."/>
            <person name="Gladieux P."/>
            <person name="Thoren M.H."/>
            <person name="Johannesson H."/>
        </authorList>
    </citation>
    <scope>NUCLEOTIDE SEQUENCE</scope>
    <source>
        <strain evidence="6">CBS 314.62</strain>
    </source>
</reference>